<gene>
    <name evidence="2" type="ORF">V6N12_010868</name>
</gene>
<protein>
    <submittedName>
        <fullName evidence="2">Uncharacterized protein</fullName>
    </submittedName>
</protein>
<sequence length="172" mass="19439">MVVSLSRIGAVLNLLRNDSDVFNILESIPTNQNVHIYLADKADRGELFEDSSEAEDVEEESREDAKEHNATCNVKEANETIVEDANVEEPKTVEDTNVEEPEIVVEDVNVNVEESKKDANEHDATCNVEEADETIVEYANEHDENYTIHDAHDTTPKKYSGRRCSGRRCIFQ</sequence>
<comment type="caution">
    <text evidence="2">The sequence shown here is derived from an EMBL/GenBank/DDBJ whole genome shotgun (WGS) entry which is preliminary data.</text>
</comment>
<organism evidence="2 3">
    <name type="scientific">Hibiscus sabdariffa</name>
    <name type="common">roselle</name>
    <dbReference type="NCBI Taxonomy" id="183260"/>
    <lineage>
        <taxon>Eukaryota</taxon>
        <taxon>Viridiplantae</taxon>
        <taxon>Streptophyta</taxon>
        <taxon>Embryophyta</taxon>
        <taxon>Tracheophyta</taxon>
        <taxon>Spermatophyta</taxon>
        <taxon>Magnoliopsida</taxon>
        <taxon>eudicotyledons</taxon>
        <taxon>Gunneridae</taxon>
        <taxon>Pentapetalae</taxon>
        <taxon>rosids</taxon>
        <taxon>malvids</taxon>
        <taxon>Malvales</taxon>
        <taxon>Malvaceae</taxon>
        <taxon>Malvoideae</taxon>
        <taxon>Hibiscus</taxon>
    </lineage>
</organism>
<dbReference type="Proteomes" id="UP001472677">
    <property type="component" value="Unassembled WGS sequence"/>
</dbReference>
<keyword evidence="3" id="KW-1185">Reference proteome</keyword>
<feature type="compositionally biased region" description="Acidic residues" evidence="1">
    <location>
        <begin position="48"/>
        <end position="62"/>
    </location>
</feature>
<feature type="region of interest" description="Disordered" evidence="1">
    <location>
        <begin position="48"/>
        <end position="70"/>
    </location>
</feature>
<proteinExistence type="predicted"/>
<accession>A0ABR2ELC6</accession>
<name>A0ABR2ELC6_9ROSI</name>
<evidence type="ECO:0000313" key="3">
    <source>
        <dbReference type="Proteomes" id="UP001472677"/>
    </source>
</evidence>
<evidence type="ECO:0000313" key="2">
    <source>
        <dbReference type="EMBL" id="KAK8562798.1"/>
    </source>
</evidence>
<dbReference type="EMBL" id="JBBPBM010000012">
    <property type="protein sequence ID" value="KAK8562798.1"/>
    <property type="molecule type" value="Genomic_DNA"/>
</dbReference>
<reference evidence="2 3" key="1">
    <citation type="journal article" date="2024" name="G3 (Bethesda)">
        <title>Genome assembly of Hibiscus sabdariffa L. provides insights into metabolisms of medicinal natural products.</title>
        <authorList>
            <person name="Kim T."/>
        </authorList>
    </citation>
    <scope>NUCLEOTIDE SEQUENCE [LARGE SCALE GENOMIC DNA]</scope>
    <source>
        <strain evidence="2">TK-2024</strain>
        <tissue evidence="2">Old leaves</tissue>
    </source>
</reference>
<evidence type="ECO:0000256" key="1">
    <source>
        <dbReference type="SAM" id="MobiDB-lite"/>
    </source>
</evidence>